<comment type="similarity">
    <text evidence="2">Belongs to the ZC3H14 family.</text>
</comment>
<keyword evidence="4" id="KW-0677">Repeat</keyword>
<evidence type="ECO:0000313" key="12">
    <source>
        <dbReference type="Proteomes" id="UP001141552"/>
    </source>
</evidence>
<dbReference type="GO" id="GO:0005634">
    <property type="term" value="C:nucleus"/>
    <property type="evidence" value="ECO:0007669"/>
    <property type="project" value="UniProtKB-SubCell"/>
</dbReference>
<evidence type="ECO:0000256" key="8">
    <source>
        <dbReference type="PROSITE-ProRule" id="PRU00176"/>
    </source>
</evidence>
<evidence type="ECO:0000256" key="9">
    <source>
        <dbReference type="SAM" id="MobiDB-lite"/>
    </source>
</evidence>
<evidence type="ECO:0000256" key="4">
    <source>
        <dbReference type="ARBA" id="ARBA00022737"/>
    </source>
</evidence>
<dbReference type="InterPro" id="IPR040366">
    <property type="entry name" value="Nab2/ZC3H14"/>
</dbReference>
<evidence type="ECO:0000256" key="6">
    <source>
        <dbReference type="ARBA" id="ARBA00022833"/>
    </source>
</evidence>
<evidence type="ECO:0000259" key="10">
    <source>
        <dbReference type="PROSITE" id="PS50102"/>
    </source>
</evidence>
<dbReference type="Gene3D" id="3.30.70.330">
    <property type="match status" value="1"/>
</dbReference>
<dbReference type="Pfam" id="PF00076">
    <property type="entry name" value="RRM_1"/>
    <property type="match status" value="1"/>
</dbReference>
<dbReference type="GO" id="GO:0008270">
    <property type="term" value="F:zinc ion binding"/>
    <property type="evidence" value="ECO:0007669"/>
    <property type="project" value="UniProtKB-KW"/>
</dbReference>
<keyword evidence="8" id="KW-0694">RNA-binding</keyword>
<protein>
    <recommendedName>
        <fullName evidence="10">RRM domain-containing protein</fullName>
    </recommendedName>
</protein>
<feature type="compositionally biased region" description="Low complexity" evidence="9">
    <location>
        <begin position="304"/>
        <end position="314"/>
    </location>
</feature>
<dbReference type="EMBL" id="JAKUCV010004286">
    <property type="protein sequence ID" value="KAJ4835829.1"/>
    <property type="molecule type" value="Genomic_DNA"/>
</dbReference>
<sequence>MVKGKNPSYRWDLKPSIAKKLLHLFADQGNRQETDGVHALTEYIIVLISNGRTRCEAKDQLEEFLGEKSGEFVSWLWDVLSDSDNGSNTAGKKQKSGSSSSSLDEGEVSETNQLQPEVYKDTSDQFPEESKLKTHKTLSSFEPSEKNHIDSLSGKPCRMRDSRGVLTCGEQSMQDEKFHKRCSHHLRSYVANVAGRRLFSRATGEVFHQNSRLKGDVWTRLQKPSEERQSVGKSGTTHSLQICQSGRIFSEDSDSKNKANCGDDGKAVKKIKILLPESNDNSVSGNGASSGSGQLTSQKQCPPSGSDASASSISNKVTPENLIQKAFESPETVSSSNAHLVAKPEPLNPATGADAVTNLMPVQAHLMEVKSKLHRIETELFKLQSTQVEKRHISSRLGPVNHSKEEIASRTVFVTNVHIAATKEALCFHFANCGSVARIIKLTNPVIEDQEAAAYITFSSKESAQRALKMNGTFFFTQVIRVRKAGKLLSKPPWMNHGERRNYSATVTI</sequence>
<dbReference type="PANTHER" id="PTHR14738:SF29">
    <property type="entry name" value="ZINC FINGER CCCH DOMAIN-CONTAINING PROTEIN 14"/>
    <property type="match status" value="1"/>
</dbReference>
<dbReference type="GO" id="GO:0008143">
    <property type="term" value="F:poly(A) binding"/>
    <property type="evidence" value="ECO:0007669"/>
    <property type="project" value="InterPro"/>
</dbReference>
<dbReference type="OrthoDB" id="4726at2759"/>
<dbReference type="GO" id="GO:0043488">
    <property type="term" value="P:regulation of mRNA stability"/>
    <property type="evidence" value="ECO:0007669"/>
    <property type="project" value="InterPro"/>
</dbReference>
<evidence type="ECO:0000256" key="2">
    <source>
        <dbReference type="ARBA" id="ARBA00008423"/>
    </source>
</evidence>
<dbReference type="InterPro" id="IPR035979">
    <property type="entry name" value="RBD_domain_sf"/>
</dbReference>
<dbReference type="PANTHER" id="PTHR14738">
    <property type="entry name" value="ZINC FINGER CCCH DOMAIN-CONTAINING PROTEIN 14"/>
    <property type="match status" value="1"/>
</dbReference>
<accession>A0A9Q0JBV9</accession>
<keyword evidence="6" id="KW-0862">Zinc</keyword>
<keyword evidence="7" id="KW-0539">Nucleus</keyword>
<feature type="compositionally biased region" description="Polar residues" evidence="9">
    <location>
        <begin position="294"/>
        <end position="303"/>
    </location>
</feature>
<evidence type="ECO:0000256" key="7">
    <source>
        <dbReference type="ARBA" id="ARBA00023242"/>
    </source>
</evidence>
<evidence type="ECO:0000313" key="11">
    <source>
        <dbReference type="EMBL" id="KAJ4835829.1"/>
    </source>
</evidence>
<comment type="caution">
    <text evidence="11">The sequence shown here is derived from an EMBL/GenBank/DDBJ whole genome shotgun (WGS) entry which is preliminary data.</text>
</comment>
<evidence type="ECO:0000256" key="1">
    <source>
        <dbReference type="ARBA" id="ARBA00004123"/>
    </source>
</evidence>
<evidence type="ECO:0000256" key="3">
    <source>
        <dbReference type="ARBA" id="ARBA00022723"/>
    </source>
</evidence>
<feature type="region of interest" description="Disordered" evidence="9">
    <location>
        <begin position="278"/>
        <end position="314"/>
    </location>
</feature>
<reference evidence="11" key="2">
    <citation type="journal article" date="2023" name="Plants (Basel)">
        <title>Annotation of the Turnera subulata (Passifloraceae) Draft Genome Reveals the S-Locus Evolved after the Divergence of Turneroideae from Passifloroideae in a Stepwise Manner.</title>
        <authorList>
            <person name="Henning P.M."/>
            <person name="Roalson E.H."/>
            <person name="Mir W."/>
            <person name="McCubbin A.G."/>
            <person name="Shore J.S."/>
        </authorList>
    </citation>
    <scope>NUCLEOTIDE SEQUENCE</scope>
    <source>
        <strain evidence="11">F60SS</strain>
    </source>
</reference>
<dbReference type="SMART" id="SM00360">
    <property type="entry name" value="RRM"/>
    <property type="match status" value="1"/>
</dbReference>
<dbReference type="SUPFAM" id="SSF54928">
    <property type="entry name" value="RNA-binding domain, RBD"/>
    <property type="match status" value="1"/>
</dbReference>
<organism evidence="11 12">
    <name type="scientific">Turnera subulata</name>
    <dbReference type="NCBI Taxonomy" id="218843"/>
    <lineage>
        <taxon>Eukaryota</taxon>
        <taxon>Viridiplantae</taxon>
        <taxon>Streptophyta</taxon>
        <taxon>Embryophyta</taxon>
        <taxon>Tracheophyta</taxon>
        <taxon>Spermatophyta</taxon>
        <taxon>Magnoliopsida</taxon>
        <taxon>eudicotyledons</taxon>
        <taxon>Gunneridae</taxon>
        <taxon>Pentapetalae</taxon>
        <taxon>rosids</taxon>
        <taxon>fabids</taxon>
        <taxon>Malpighiales</taxon>
        <taxon>Passifloraceae</taxon>
        <taxon>Turnera</taxon>
    </lineage>
</organism>
<dbReference type="GO" id="GO:0005737">
    <property type="term" value="C:cytoplasm"/>
    <property type="evidence" value="ECO:0007669"/>
    <property type="project" value="TreeGrafter"/>
</dbReference>
<comment type="subcellular location">
    <subcellularLocation>
        <location evidence="1">Nucleus</location>
    </subcellularLocation>
</comment>
<name>A0A9Q0JBV9_9ROSI</name>
<keyword evidence="5" id="KW-0863">Zinc-finger</keyword>
<gene>
    <name evidence="11" type="ORF">Tsubulata_033034</name>
</gene>
<reference evidence="11" key="1">
    <citation type="submission" date="2022-02" db="EMBL/GenBank/DDBJ databases">
        <authorList>
            <person name="Henning P.M."/>
            <person name="McCubbin A.G."/>
            <person name="Shore J.S."/>
        </authorList>
    </citation>
    <scope>NUCLEOTIDE SEQUENCE</scope>
    <source>
        <strain evidence="11">F60SS</strain>
        <tissue evidence="11">Leaves</tissue>
    </source>
</reference>
<proteinExistence type="inferred from homology"/>
<dbReference type="Proteomes" id="UP001141552">
    <property type="component" value="Unassembled WGS sequence"/>
</dbReference>
<dbReference type="InterPro" id="IPR000504">
    <property type="entry name" value="RRM_dom"/>
</dbReference>
<feature type="region of interest" description="Disordered" evidence="9">
    <location>
        <begin position="85"/>
        <end position="156"/>
    </location>
</feature>
<dbReference type="PROSITE" id="PS50102">
    <property type="entry name" value="RRM"/>
    <property type="match status" value="1"/>
</dbReference>
<feature type="domain" description="RRM" evidence="10">
    <location>
        <begin position="410"/>
        <end position="487"/>
    </location>
</feature>
<dbReference type="AlphaFoldDB" id="A0A9Q0JBV9"/>
<dbReference type="InterPro" id="IPR012677">
    <property type="entry name" value="Nucleotide-bd_a/b_plait_sf"/>
</dbReference>
<feature type="compositionally biased region" description="Basic and acidic residues" evidence="9">
    <location>
        <begin position="118"/>
        <end position="132"/>
    </location>
</feature>
<keyword evidence="12" id="KW-1185">Reference proteome</keyword>
<keyword evidence="3" id="KW-0479">Metal-binding</keyword>
<feature type="compositionally biased region" description="Low complexity" evidence="9">
    <location>
        <begin position="278"/>
        <end position="293"/>
    </location>
</feature>
<evidence type="ECO:0000256" key="5">
    <source>
        <dbReference type="ARBA" id="ARBA00022771"/>
    </source>
</evidence>